<accession>A0ACC0D5K4</accession>
<evidence type="ECO:0000313" key="2">
    <source>
        <dbReference type="Proteomes" id="UP001497680"/>
    </source>
</evidence>
<protein>
    <submittedName>
        <fullName evidence="1">Transcription initiation factor iif</fullName>
    </submittedName>
</protein>
<name>A0ACC0D5K4_9PEZI</name>
<gene>
    <name evidence="1" type="ORF">F4821DRAFT_235079</name>
</gene>
<dbReference type="Proteomes" id="UP001497680">
    <property type="component" value="Unassembled WGS sequence"/>
</dbReference>
<evidence type="ECO:0000313" key="1">
    <source>
        <dbReference type="EMBL" id="KAI6088014.1"/>
    </source>
</evidence>
<sequence>MATPRVKSEPSLKPEPGVKLEPGIKGEHDDVGGSPMSISEDGLYEDAGDLEFYNPDDATNDIFLAHVPKYLYDSWAHLDDDAEIRIGTVRQWNAADPTKNEPNRTKPMFSILLDPQLAQHQQIPKEYNLECKEQNFKNTFLFTEQDLPGYKSKGQGPNNDIPAYLRPKPQRVPDNTQPEGNKYGHKKRYQPYYRKAIPKKTVLAGRFRHELNCQPAFTEEYKRWFSTRSTDAMKPKATTTLTSTARPDNLITAGAHVSNNSFANFVRTAPEPKKGAKKAKEEKAARIPKAELRDQIFKAFEIFNYWPMKAFKQRLRQPEAWLRENLEELAVLHKTGPFANHWELHPDHKNGLSVMGVDAAAPAAPDEEEESESDAEMEDVM</sequence>
<reference evidence="1 2" key="1">
    <citation type="journal article" date="2022" name="New Phytol.">
        <title>Ecological generalism drives hyperdiversity of secondary metabolite gene clusters in xylarialean endophytes.</title>
        <authorList>
            <person name="Franco M.E.E."/>
            <person name="Wisecaver J.H."/>
            <person name="Arnold A.E."/>
            <person name="Ju Y.M."/>
            <person name="Slot J.C."/>
            <person name="Ahrendt S."/>
            <person name="Moore L.P."/>
            <person name="Eastman K.E."/>
            <person name="Scott K."/>
            <person name="Konkel Z."/>
            <person name="Mondo S.J."/>
            <person name="Kuo A."/>
            <person name="Hayes R.D."/>
            <person name="Haridas S."/>
            <person name="Andreopoulos B."/>
            <person name="Riley R."/>
            <person name="LaButti K."/>
            <person name="Pangilinan J."/>
            <person name="Lipzen A."/>
            <person name="Amirebrahimi M."/>
            <person name="Yan J."/>
            <person name="Adam C."/>
            <person name="Keymanesh K."/>
            <person name="Ng V."/>
            <person name="Louie K."/>
            <person name="Northen T."/>
            <person name="Drula E."/>
            <person name="Henrissat B."/>
            <person name="Hsieh H.M."/>
            <person name="Youens-Clark K."/>
            <person name="Lutzoni F."/>
            <person name="Miadlikowska J."/>
            <person name="Eastwood D.C."/>
            <person name="Hamelin R.C."/>
            <person name="Grigoriev I.V."/>
            <person name="U'Ren J.M."/>
        </authorList>
    </citation>
    <scope>NUCLEOTIDE SEQUENCE [LARGE SCALE GENOMIC DNA]</scope>
    <source>
        <strain evidence="1 2">ER1909</strain>
    </source>
</reference>
<comment type="caution">
    <text evidence="1">The sequence shown here is derived from an EMBL/GenBank/DDBJ whole genome shotgun (WGS) entry which is preliminary data.</text>
</comment>
<proteinExistence type="predicted"/>
<dbReference type="EMBL" id="MU394304">
    <property type="protein sequence ID" value="KAI6088014.1"/>
    <property type="molecule type" value="Genomic_DNA"/>
</dbReference>
<organism evidence="1 2">
    <name type="scientific">Hypoxylon rubiginosum</name>
    <dbReference type="NCBI Taxonomy" id="110542"/>
    <lineage>
        <taxon>Eukaryota</taxon>
        <taxon>Fungi</taxon>
        <taxon>Dikarya</taxon>
        <taxon>Ascomycota</taxon>
        <taxon>Pezizomycotina</taxon>
        <taxon>Sordariomycetes</taxon>
        <taxon>Xylariomycetidae</taxon>
        <taxon>Xylariales</taxon>
        <taxon>Hypoxylaceae</taxon>
        <taxon>Hypoxylon</taxon>
    </lineage>
</organism>
<keyword evidence="2" id="KW-1185">Reference proteome</keyword>